<evidence type="ECO:0000313" key="3">
    <source>
        <dbReference type="Proteomes" id="UP000012488"/>
    </source>
</evidence>
<reference evidence="2 3" key="2">
    <citation type="journal article" date="2013" name="Genome Announc.">
        <title>Draft Genome Sequence of Methylobacterium mesophilicum Strain SR1.6/6, Isolated from Citrus sinensis.</title>
        <authorList>
            <person name="Marinho Almeida D."/>
            <person name="Dini-Andreote F."/>
            <person name="Camargo Neves A.A."/>
            <person name="Juca Ramos R.T."/>
            <person name="Andreote F.D."/>
            <person name="Carneiro A.R."/>
            <person name="Oliveira de Souza Lima A."/>
            <person name="Caracciolo Gomes de Sa P.H."/>
            <person name="Ribeiro Barbosa M.S."/>
            <person name="Araujo W.L."/>
            <person name="Silva A."/>
        </authorList>
    </citation>
    <scope>NUCLEOTIDE SEQUENCE [LARGE SCALE GENOMIC DNA]</scope>
    <source>
        <strain evidence="2 3">SR1.6/6</strain>
    </source>
</reference>
<dbReference type="Proteomes" id="UP000012488">
    <property type="component" value="Chromosome"/>
</dbReference>
<dbReference type="EMBL" id="CP043538">
    <property type="protein sequence ID" value="QGY05638.1"/>
    <property type="molecule type" value="Genomic_DNA"/>
</dbReference>
<reference evidence="2 3" key="1">
    <citation type="journal article" date="2012" name="Genet. Mol. Biol.">
        <title>Analysis of 16S rRNA and mxaF genes revealing insights into Methylobacterium niche-specific plant association.</title>
        <authorList>
            <person name="Dourado M.N."/>
            <person name="Andreote F.D."/>
            <person name="Dini-Andreote F."/>
            <person name="Conti R."/>
            <person name="Araujo J.M."/>
            <person name="Araujo W.L."/>
        </authorList>
    </citation>
    <scope>NUCLEOTIDE SEQUENCE [LARGE SCALE GENOMIC DNA]</scope>
    <source>
        <strain evidence="2 3">SR1.6/6</strain>
    </source>
</reference>
<sequence>MARARAGARPVPGHRLELTGHPDPTLNRRFLGVAASHPGSQPGAVAVADVTVPGGAHASRS</sequence>
<name>A0A6B9FZ18_9HYPH</name>
<protein>
    <submittedName>
        <fullName evidence="2">Uncharacterized protein</fullName>
    </submittedName>
</protein>
<feature type="region of interest" description="Disordered" evidence="1">
    <location>
        <begin position="1"/>
        <end position="24"/>
    </location>
</feature>
<dbReference type="OrthoDB" id="9762420at2"/>
<dbReference type="KEGG" id="mmes:MMSR116_29865"/>
<dbReference type="AlphaFoldDB" id="A0A6B9FZ18"/>
<accession>A0A6B9FZ18</accession>
<dbReference type="Gene3D" id="2.30.110.50">
    <property type="match status" value="1"/>
</dbReference>
<gene>
    <name evidence="2" type="ORF">MMSR116_29865</name>
</gene>
<dbReference type="SUPFAM" id="SSF69279">
    <property type="entry name" value="Phage tail proteins"/>
    <property type="match status" value="1"/>
</dbReference>
<evidence type="ECO:0000313" key="2">
    <source>
        <dbReference type="EMBL" id="QGY05638.1"/>
    </source>
</evidence>
<evidence type="ECO:0000256" key="1">
    <source>
        <dbReference type="SAM" id="MobiDB-lite"/>
    </source>
</evidence>
<organism evidence="2 3">
    <name type="scientific">Methylobacterium mesophilicum SR1.6/6</name>
    <dbReference type="NCBI Taxonomy" id="908290"/>
    <lineage>
        <taxon>Bacteria</taxon>
        <taxon>Pseudomonadati</taxon>
        <taxon>Pseudomonadota</taxon>
        <taxon>Alphaproteobacteria</taxon>
        <taxon>Hyphomicrobiales</taxon>
        <taxon>Methylobacteriaceae</taxon>
        <taxon>Methylobacterium</taxon>
    </lineage>
</organism>
<proteinExistence type="predicted"/>
<dbReference type="RefSeq" id="WP_010684500.1">
    <property type="nucleotide sequence ID" value="NZ_CP043538.1"/>
</dbReference>